<evidence type="ECO:0000256" key="4">
    <source>
        <dbReference type="HAMAP-Rule" id="MF_00211"/>
    </source>
</evidence>
<accession>G2LPE1</accession>
<keyword evidence="4" id="KW-0479">Metal-binding</keyword>
<comment type="similarity">
    <text evidence="4">Belongs to the anthranilate phosphoribosyltransferase family.</text>
</comment>
<dbReference type="PATRIC" id="fig|1005057.4.peg.248"/>
<organism evidence="7 8">
    <name type="scientific">Buchnera aphidicola str. Ua</name>
    <name type="common">Uroleucon ambrosiae</name>
    <dbReference type="NCBI Taxonomy" id="1005057"/>
    <lineage>
        <taxon>Bacteria</taxon>
        <taxon>Pseudomonadati</taxon>
        <taxon>Pseudomonadota</taxon>
        <taxon>Gammaproteobacteria</taxon>
        <taxon>Enterobacterales</taxon>
        <taxon>Erwiniaceae</taxon>
        <taxon>Buchnera</taxon>
    </lineage>
</organism>
<comment type="caution">
    <text evidence="4">Lacks conserved residue(s) required for the propagation of feature annotation.</text>
</comment>
<feature type="binding site" evidence="4">
    <location>
        <position position="91"/>
    </location>
    <ligand>
        <name>Mg(2+)</name>
        <dbReference type="ChEBI" id="CHEBI:18420"/>
        <label>1</label>
    </ligand>
</feature>
<dbReference type="InterPro" id="IPR035902">
    <property type="entry name" value="Nuc_phospho_transferase"/>
</dbReference>
<dbReference type="PANTHER" id="PTHR43285:SF2">
    <property type="entry name" value="ANTHRANILATE PHOSPHORIBOSYLTRANSFERASE"/>
    <property type="match status" value="1"/>
</dbReference>
<dbReference type="Gene3D" id="3.40.1030.10">
    <property type="entry name" value="Nucleoside phosphorylase/phosphoribosyltransferase catalytic domain"/>
    <property type="match status" value="1"/>
</dbReference>
<dbReference type="OrthoDB" id="9806430at2"/>
<feature type="binding site" evidence="4">
    <location>
        <begin position="89"/>
        <end position="92"/>
    </location>
    <ligand>
        <name>5-phospho-alpha-D-ribose 1-diphosphate</name>
        <dbReference type="ChEBI" id="CHEBI:58017"/>
    </ligand>
</feature>
<proteinExistence type="inferred from homology"/>
<evidence type="ECO:0000313" key="7">
    <source>
        <dbReference type="EMBL" id="AEO08078.1"/>
    </source>
</evidence>
<evidence type="ECO:0000259" key="6">
    <source>
        <dbReference type="Pfam" id="PF02885"/>
    </source>
</evidence>
<dbReference type="Gene3D" id="1.20.970.10">
    <property type="entry name" value="Transferase, Pyrimidine Nucleoside Phosphorylase, Chain C"/>
    <property type="match status" value="1"/>
</dbReference>
<dbReference type="Proteomes" id="UP000006139">
    <property type="component" value="Chromosome"/>
</dbReference>
<feature type="binding site" evidence="4">
    <location>
        <position position="110"/>
    </location>
    <ligand>
        <name>anthranilate</name>
        <dbReference type="ChEBI" id="CHEBI:16567"/>
        <label>1</label>
    </ligand>
</feature>
<dbReference type="EMBL" id="CP002648">
    <property type="protein sequence ID" value="AEO08078.1"/>
    <property type="molecule type" value="Genomic_DNA"/>
</dbReference>
<dbReference type="RefSeq" id="WP_014499982.1">
    <property type="nucleotide sequence ID" value="NC_017259.1"/>
</dbReference>
<dbReference type="GO" id="GO:0004048">
    <property type="term" value="F:anthranilate phosphoribosyltransferase activity"/>
    <property type="evidence" value="ECO:0007669"/>
    <property type="project" value="UniProtKB-UniRule"/>
</dbReference>
<reference evidence="7 8" key="1">
    <citation type="journal article" date="2011" name="PLoS Genet.">
        <title>Sequence conservation and functional constraint on intergenic spacers in reduced genomes of the obligate symbiont buchnera.</title>
        <authorList>
            <person name="Degnan P.H."/>
            <person name="Ochman H."/>
            <person name="Moran N.A."/>
        </authorList>
    </citation>
    <scope>NUCLEOTIDE SEQUENCE [LARGE SCALE GENOMIC DNA]</scope>
    <source>
        <strain evidence="7 8">Ua</strain>
    </source>
</reference>
<feature type="binding site" evidence="4">
    <location>
        <begin position="82"/>
        <end position="83"/>
    </location>
    <ligand>
        <name>5-phospho-alpha-D-ribose 1-diphosphate</name>
        <dbReference type="ChEBI" id="CHEBI:58017"/>
    </ligand>
</feature>
<dbReference type="GO" id="GO:0000162">
    <property type="term" value="P:L-tryptophan biosynthetic process"/>
    <property type="evidence" value="ECO:0007669"/>
    <property type="project" value="UniProtKB-UniRule"/>
</dbReference>
<keyword evidence="3 4" id="KW-0822">Tryptophan biosynthesis</keyword>
<feature type="domain" description="Glycosyl transferase family 3 N-terminal" evidence="6">
    <location>
        <begin position="3"/>
        <end position="63"/>
    </location>
</feature>
<dbReference type="AlphaFoldDB" id="G2LPE1"/>
<feature type="binding site" evidence="4">
    <location>
        <position position="87"/>
    </location>
    <ligand>
        <name>5-phospho-alpha-D-ribose 1-diphosphate</name>
        <dbReference type="ChEBI" id="CHEBI:58017"/>
    </ligand>
</feature>
<feature type="binding site" evidence="4">
    <location>
        <position position="79"/>
    </location>
    <ligand>
        <name>5-phospho-alpha-D-ribose 1-diphosphate</name>
        <dbReference type="ChEBI" id="CHEBI:58017"/>
    </ligand>
</feature>
<dbReference type="NCBIfam" id="TIGR01245">
    <property type="entry name" value="trpD"/>
    <property type="match status" value="1"/>
</dbReference>
<dbReference type="Pfam" id="PF00591">
    <property type="entry name" value="Glycos_transf_3"/>
    <property type="match status" value="1"/>
</dbReference>
<dbReference type="HOGENOM" id="CLU_034315_3_0_6"/>
<name>G2LPE1_BUCUM</name>
<gene>
    <name evidence="4 7" type="primary">trpD</name>
    <name evidence="7" type="ORF">BUAMB_261</name>
</gene>
<evidence type="ECO:0000259" key="5">
    <source>
        <dbReference type="Pfam" id="PF00591"/>
    </source>
</evidence>
<sequence>MQNILNKIYDSKLLSQQESYELFKLISSGHITEIQLASILTAMRIRGESIDEIIGAIYACLEKMKYFPKLNYMFSDIVGTGGDINNTINISTASAFVAAACGFKIVKHCNKAISSKSGSSDLLNKFHIHFDSSLEKSLQILEKWNICFLFAPQYHNGFKYSNNVRKSLKIKTIFNLLGPFLNPAKPPLTVIGVYNKKLIDPVIKILKILKYKRAIVLNSNNTDEVTLCGITYVSELLNQKIYSYELTSKNFGLETHSRTISQINSIEENYHIIKKIMQGKGNRLDEELIAANVAMVFKVFGHDNLKENTQLALNKIRSGIVYKNIKNIANMLKEDQHARNNT</sequence>
<protein>
    <recommendedName>
        <fullName evidence="4">Anthranilate phosphoribosyltransferase</fullName>
        <ecNumber evidence="4">2.4.2.18</ecNumber>
    </recommendedName>
</protein>
<dbReference type="UniPathway" id="UPA00035">
    <property type="reaction ID" value="UER00041"/>
</dbReference>
<keyword evidence="1 4" id="KW-0328">Glycosyltransferase</keyword>
<comment type="cofactor">
    <cofactor evidence="4">
        <name>Mg(2+)</name>
        <dbReference type="ChEBI" id="CHEBI:18420"/>
    </cofactor>
    <text evidence="4">Binds 2 magnesium ions per monomer.</text>
</comment>
<feature type="binding site" evidence="4">
    <location>
        <position position="79"/>
    </location>
    <ligand>
        <name>anthranilate</name>
        <dbReference type="ChEBI" id="CHEBI:16567"/>
        <label>1</label>
    </ligand>
</feature>
<dbReference type="InterPro" id="IPR005940">
    <property type="entry name" value="Anthranilate_Pribosyl_Tfrase"/>
</dbReference>
<keyword evidence="4" id="KW-0028">Amino-acid biosynthesis</keyword>
<comment type="catalytic activity">
    <reaction evidence="4">
        <text>N-(5-phospho-beta-D-ribosyl)anthranilate + diphosphate = 5-phospho-alpha-D-ribose 1-diphosphate + anthranilate</text>
        <dbReference type="Rhea" id="RHEA:11768"/>
        <dbReference type="ChEBI" id="CHEBI:16567"/>
        <dbReference type="ChEBI" id="CHEBI:18277"/>
        <dbReference type="ChEBI" id="CHEBI:33019"/>
        <dbReference type="ChEBI" id="CHEBI:58017"/>
        <dbReference type="EC" id="2.4.2.18"/>
    </reaction>
</comment>
<evidence type="ECO:0000256" key="3">
    <source>
        <dbReference type="ARBA" id="ARBA00022822"/>
    </source>
</evidence>
<feature type="binding site" evidence="4">
    <location>
        <position position="224"/>
    </location>
    <ligand>
        <name>Mg(2+)</name>
        <dbReference type="ChEBI" id="CHEBI:18420"/>
        <label>2</label>
    </ligand>
</feature>
<dbReference type="PANTHER" id="PTHR43285">
    <property type="entry name" value="ANTHRANILATE PHOSPHORIBOSYLTRANSFERASE"/>
    <property type="match status" value="1"/>
</dbReference>
<dbReference type="Pfam" id="PF02885">
    <property type="entry name" value="Glycos_trans_3N"/>
    <property type="match status" value="1"/>
</dbReference>
<comment type="pathway">
    <text evidence="4">Amino-acid biosynthesis; L-tryptophan biosynthesis; L-tryptophan from chorismate: step 2/5.</text>
</comment>
<dbReference type="InterPro" id="IPR036320">
    <property type="entry name" value="Glycosyl_Trfase_fam3_N_dom_sf"/>
</dbReference>
<dbReference type="HAMAP" id="MF_00211">
    <property type="entry name" value="TrpD"/>
    <property type="match status" value="1"/>
</dbReference>
<feature type="domain" description="Glycosyl transferase family 3" evidence="5">
    <location>
        <begin position="74"/>
        <end position="319"/>
    </location>
</feature>
<evidence type="ECO:0000256" key="2">
    <source>
        <dbReference type="ARBA" id="ARBA00022679"/>
    </source>
</evidence>
<dbReference type="eggNOG" id="COG0547">
    <property type="taxonomic scope" value="Bacteria"/>
</dbReference>
<dbReference type="STRING" id="1005057.BUAMB_261"/>
<comment type="subunit">
    <text evidence="4">Homodimer.</text>
</comment>
<feature type="binding site" evidence="4">
    <location>
        <position position="119"/>
    </location>
    <ligand>
        <name>5-phospho-alpha-D-ribose 1-diphosphate</name>
        <dbReference type="ChEBI" id="CHEBI:58017"/>
    </ligand>
</feature>
<evidence type="ECO:0000313" key="8">
    <source>
        <dbReference type="Proteomes" id="UP000006139"/>
    </source>
</evidence>
<evidence type="ECO:0000256" key="1">
    <source>
        <dbReference type="ARBA" id="ARBA00022676"/>
    </source>
</evidence>
<feature type="binding site" evidence="4">
    <location>
        <position position="223"/>
    </location>
    <ligand>
        <name>Mg(2+)</name>
        <dbReference type="ChEBI" id="CHEBI:18420"/>
        <label>2</label>
    </ligand>
</feature>
<dbReference type="SUPFAM" id="SSF47648">
    <property type="entry name" value="Nucleoside phosphorylase/phosphoribosyltransferase N-terminal domain"/>
    <property type="match status" value="1"/>
</dbReference>
<keyword evidence="4" id="KW-0057">Aromatic amino acid biosynthesis</keyword>
<feature type="binding site" evidence="4">
    <location>
        <begin position="107"/>
        <end position="115"/>
    </location>
    <ligand>
        <name>5-phospho-alpha-D-ribose 1-diphosphate</name>
        <dbReference type="ChEBI" id="CHEBI:58017"/>
    </ligand>
</feature>
<dbReference type="SUPFAM" id="SSF52418">
    <property type="entry name" value="Nucleoside phosphorylase/phosphoribosyltransferase catalytic domain"/>
    <property type="match status" value="1"/>
</dbReference>
<feature type="binding site" evidence="4">
    <location>
        <position position="165"/>
    </location>
    <ligand>
        <name>anthranilate</name>
        <dbReference type="ChEBI" id="CHEBI:16567"/>
        <label>2</label>
    </ligand>
</feature>
<dbReference type="GO" id="GO:0000287">
    <property type="term" value="F:magnesium ion binding"/>
    <property type="evidence" value="ECO:0007669"/>
    <property type="project" value="UniProtKB-UniRule"/>
</dbReference>
<dbReference type="GO" id="GO:0005829">
    <property type="term" value="C:cytosol"/>
    <property type="evidence" value="ECO:0007669"/>
    <property type="project" value="TreeGrafter"/>
</dbReference>
<dbReference type="InterPro" id="IPR000312">
    <property type="entry name" value="Glycosyl_Trfase_fam3"/>
</dbReference>
<feature type="binding site" evidence="4">
    <location>
        <position position="224"/>
    </location>
    <ligand>
        <name>Mg(2+)</name>
        <dbReference type="ChEBI" id="CHEBI:18420"/>
        <label>1</label>
    </ligand>
</feature>
<keyword evidence="2 4" id="KW-0808">Transferase</keyword>
<comment type="function">
    <text evidence="4">Catalyzes the transfer of the phosphoribosyl group of 5-phosphorylribose-1-pyrophosphate (PRPP) to anthranilate to yield N-(5'-phosphoribosyl)-anthranilate (PRA).</text>
</comment>
<dbReference type="KEGG" id="buh:BUAMB_261"/>
<keyword evidence="4" id="KW-0460">Magnesium</keyword>
<dbReference type="EC" id="2.4.2.18" evidence="4"/>
<dbReference type="InterPro" id="IPR017459">
    <property type="entry name" value="Glycosyl_Trfase_fam3_N_dom"/>
</dbReference>